<sequence length="116" mass="12466">MRIVHLLTASHRSTLGHANTINNLQERQGDVTVNLGLDGDLDFEVKVKVQLQSCGGCNSLAFRLANDLSTEDRGRLGRCVLGLWGRHDTEDGGRLGEGFYNSLGCRCGVLGAGVLV</sequence>
<gene>
    <name evidence="1" type="ORF">ARMGADRAFT_775766</name>
</gene>
<accession>A0A2H3CIH7</accession>
<protein>
    <submittedName>
        <fullName evidence="1">Uncharacterized protein</fullName>
    </submittedName>
</protein>
<evidence type="ECO:0000313" key="2">
    <source>
        <dbReference type="Proteomes" id="UP000217790"/>
    </source>
</evidence>
<dbReference type="Proteomes" id="UP000217790">
    <property type="component" value="Unassembled WGS sequence"/>
</dbReference>
<evidence type="ECO:0000313" key="1">
    <source>
        <dbReference type="EMBL" id="PBK81670.1"/>
    </source>
</evidence>
<dbReference type="OrthoDB" id="10485083at2759"/>
<dbReference type="EMBL" id="KZ293726">
    <property type="protein sequence ID" value="PBK81670.1"/>
    <property type="molecule type" value="Genomic_DNA"/>
</dbReference>
<proteinExistence type="predicted"/>
<keyword evidence="2" id="KW-1185">Reference proteome</keyword>
<dbReference type="InParanoid" id="A0A2H3CIH7"/>
<name>A0A2H3CIH7_ARMGA</name>
<dbReference type="AlphaFoldDB" id="A0A2H3CIH7"/>
<organism evidence="1 2">
    <name type="scientific">Armillaria gallica</name>
    <name type="common">Bulbous honey fungus</name>
    <name type="synonym">Armillaria bulbosa</name>
    <dbReference type="NCBI Taxonomy" id="47427"/>
    <lineage>
        <taxon>Eukaryota</taxon>
        <taxon>Fungi</taxon>
        <taxon>Dikarya</taxon>
        <taxon>Basidiomycota</taxon>
        <taxon>Agaricomycotina</taxon>
        <taxon>Agaricomycetes</taxon>
        <taxon>Agaricomycetidae</taxon>
        <taxon>Agaricales</taxon>
        <taxon>Marasmiineae</taxon>
        <taxon>Physalacriaceae</taxon>
        <taxon>Armillaria</taxon>
    </lineage>
</organism>
<reference evidence="2" key="1">
    <citation type="journal article" date="2017" name="Nat. Ecol. Evol.">
        <title>Genome expansion and lineage-specific genetic innovations in the forest pathogenic fungi Armillaria.</title>
        <authorList>
            <person name="Sipos G."/>
            <person name="Prasanna A.N."/>
            <person name="Walter M.C."/>
            <person name="O'Connor E."/>
            <person name="Balint B."/>
            <person name="Krizsan K."/>
            <person name="Kiss B."/>
            <person name="Hess J."/>
            <person name="Varga T."/>
            <person name="Slot J."/>
            <person name="Riley R."/>
            <person name="Boka B."/>
            <person name="Rigling D."/>
            <person name="Barry K."/>
            <person name="Lee J."/>
            <person name="Mihaltcheva S."/>
            <person name="LaButti K."/>
            <person name="Lipzen A."/>
            <person name="Waldron R."/>
            <person name="Moloney N.M."/>
            <person name="Sperisen C."/>
            <person name="Kredics L."/>
            <person name="Vagvoelgyi C."/>
            <person name="Patrignani A."/>
            <person name="Fitzpatrick D."/>
            <person name="Nagy I."/>
            <person name="Doyle S."/>
            <person name="Anderson J.B."/>
            <person name="Grigoriev I.V."/>
            <person name="Gueldener U."/>
            <person name="Muensterkoetter M."/>
            <person name="Nagy L.G."/>
        </authorList>
    </citation>
    <scope>NUCLEOTIDE SEQUENCE [LARGE SCALE GENOMIC DNA]</scope>
    <source>
        <strain evidence="2">Ar21-2</strain>
    </source>
</reference>